<keyword evidence="5 7" id="KW-0028">Amino-acid biosynthesis</keyword>
<keyword evidence="2 5" id="KW-0641">Proline biosynthesis</keyword>
<accession>A0ABN0DT20</accession>
<dbReference type="InterPro" id="IPR028939">
    <property type="entry name" value="P5C_Rdtase_cat_N"/>
</dbReference>
<evidence type="ECO:0000259" key="9">
    <source>
        <dbReference type="Pfam" id="PF14748"/>
    </source>
</evidence>
<evidence type="ECO:0000313" key="10">
    <source>
        <dbReference type="EMBL" id="EHG26182.1"/>
    </source>
</evidence>
<gene>
    <name evidence="5" type="primary">proC</name>
    <name evidence="10" type="ORF">HMPREF9432_00038</name>
</gene>
<evidence type="ECO:0000259" key="8">
    <source>
        <dbReference type="Pfam" id="PF03807"/>
    </source>
</evidence>
<keyword evidence="4 5" id="KW-0560">Oxidoreductase</keyword>
<proteinExistence type="inferred from homology"/>
<organism evidence="10 11">
    <name type="scientific">Selenomonas noxia F0398</name>
    <dbReference type="NCBI Taxonomy" id="702437"/>
    <lineage>
        <taxon>Bacteria</taxon>
        <taxon>Bacillati</taxon>
        <taxon>Bacillota</taxon>
        <taxon>Negativicutes</taxon>
        <taxon>Selenomonadales</taxon>
        <taxon>Selenomonadaceae</taxon>
        <taxon>Selenomonas</taxon>
    </lineage>
</organism>
<dbReference type="EMBL" id="ADGH01000002">
    <property type="protein sequence ID" value="EHG26182.1"/>
    <property type="molecule type" value="Genomic_DNA"/>
</dbReference>
<dbReference type="RefSeq" id="WP_006695639.1">
    <property type="nucleotide sequence ID" value="NZ_JH376857.1"/>
</dbReference>
<dbReference type="Gene3D" id="3.40.50.720">
    <property type="entry name" value="NAD(P)-binding Rossmann-like Domain"/>
    <property type="match status" value="1"/>
</dbReference>
<evidence type="ECO:0000256" key="7">
    <source>
        <dbReference type="RuleBase" id="RU003903"/>
    </source>
</evidence>
<dbReference type="InterPro" id="IPR053790">
    <property type="entry name" value="P5CR-like_CS"/>
</dbReference>
<evidence type="ECO:0000256" key="5">
    <source>
        <dbReference type="HAMAP-Rule" id="MF_01925"/>
    </source>
</evidence>
<comment type="function">
    <text evidence="5">Catalyzes the reduction of 1-pyrroline-5-carboxylate (PCA) to L-proline.</text>
</comment>
<dbReference type="PANTHER" id="PTHR11645:SF0">
    <property type="entry name" value="PYRROLINE-5-CARBOXYLATE REDUCTASE 3"/>
    <property type="match status" value="1"/>
</dbReference>
<protein>
    <recommendedName>
        <fullName evidence="5 6">Pyrroline-5-carboxylate reductase</fullName>
        <shortName evidence="5">P5C reductase</shortName>
        <shortName evidence="5">P5CR</shortName>
        <ecNumber evidence="5 6">1.5.1.2</ecNumber>
    </recommendedName>
    <alternativeName>
        <fullName evidence="5">PCA reductase</fullName>
    </alternativeName>
</protein>
<dbReference type="InterPro" id="IPR008927">
    <property type="entry name" value="6-PGluconate_DH-like_C_sf"/>
</dbReference>
<dbReference type="PANTHER" id="PTHR11645">
    <property type="entry name" value="PYRROLINE-5-CARBOXYLATE REDUCTASE"/>
    <property type="match status" value="1"/>
</dbReference>
<evidence type="ECO:0000256" key="3">
    <source>
        <dbReference type="ARBA" id="ARBA00022857"/>
    </source>
</evidence>
<dbReference type="Pfam" id="PF14748">
    <property type="entry name" value="P5CR_dimer"/>
    <property type="match status" value="1"/>
</dbReference>
<dbReference type="HAMAP" id="MF_01925">
    <property type="entry name" value="P5C_reductase"/>
    <property type="match status" value="1"/>
</dbReference>
<dbReference type="PIRSF" id="PIRSF000193">
    <property type="entry name" value="Pyrrol-5-carb_rd"/>
    <property type="match status" value="1"/>
</dbReference>
<reference evidence="10 11" key="1">
    <citation type="submission" date="2011-08" db="EMBL/GenBank/DDBJ databases">
        <title>The Genome Sequence of Selenomonas noxia F0398.</title>
        <authorList>
            <consortium name="The Broad Institute Genome Sequencing Platform"/>
            <person name="Earl A."/>
            <person name="Ward D."/>
            <person name="Feldgarden M."/>
            <person name="Gevers D."/>
            <person name="Izard J."/>
            <person name="Ganesan A."/>
            <person name="Blanton J.M."/>
            <person name="Baranova O.V."/>
            <person name="Tanner A.C."/>
            <person name="Dewhirst F.E."/>
            <person name="Young S.K."/>
            <person name="Zeng Q."/>
            <person name="Gargeya S."/>
            <person name="Fitzgerald M."/>
            <person name="Haas B."/>
            <person name="Abouelleil A."/>
            <person name="Alvarado L."/>
            <person name="Arachchi H.M."/>
            <person name="Berlin A."/>
            <person name="Brown A."/>
            <person name="Chapman S.B."/>
            <person name="Chen Z."/>
            <person name="Dunbar C."/>
            <person name="Freedman E."/>
            <person name="Gearin G."/>
            <person name="Gellesch M."/>
            <person name="Goldberg J."/>
            <person name="Griggs A."/>
            <person name="Gujja S."/>
            <person name="Heiman D."/>
            <person name="Howarth C."/>
            <person name="Larson L."/>
            <person name="Lui A."/>
            <person name="MacDonald P.J.P."/>
            <person name="Montmayeur A."/>
            <person name="Murphy C."/>
            <person name="Neiman D."/>
            <person name="Pearson M."/>
            <person name="Priest M."/>
            <person name="Roberts A."/>
            <person name="Saif S."/>
            <person name="Shea T."/>
            <person name="Shenoy N."/>
            <person name="Sisk P."/>
            <person name="Stolte C."/>
            <person name="Sykes S."/>
            <person name="Wortman J."/>
            <person name="Nusbaum C."/>
            <person name="Birren B."/>
        </authorList>
    </citation>
    <scope>NUCLEOTIDE SEQUENCE [LARGE SCALE GENOMIC DNA]</scope>
    <source>
        <strain evidence="10 11">F0398</strain>
    </source>
</reference>
<evidence type="ECO:0000313" key="11">
    <source>
        <dbReference type="Proteomes" id="UP000003175"/>
    </source>
</evidence>
<dbReference type="InterPro" id="IPR036291">
    <property type="entry name" value="NAD(P)-bd_dom_sf"/>
</dbReference>
<dbReference type="Proteomes" id="UP000003175">
    <property type="component" value="Unassembled WGS sequence"/>
</dbReference>
<dbReference type="NCBIfam" id="TIGR00112">
    <property type="entry name" value="proC"/>
    <property type="match status" value="1"/>
</dbReference>
<dbReference type="InterPro" id="IPR029036">
    <property type="entry name" value="P5CR_dimer"/>
</dbReference>
<comment type="similarity">
    <text evidence="1 5 7">Belongs to the pyrroline-5-carboxylate reductase family.</text>
</comment>
<keyword evidence="3 5" id="KW-0521">NADP</keyword>
<evidence type="ECO:0000256" key="1">
    <source>
        <dbReference type="ARBA" id="ARBA00005525"/>
    </source>
</evidence>
<dbReference type="InterPro" id="IPR000304">
    <property type="entry name" value="Pyrroline-COOH_reductase"/>
</dbReference>
<evidence type="ECO:0000256" key="4">
    <source>
        <dbReference type="ARBA" id="ARBA00023002"/>
    </source>
</evidence>
<dbReference type="SUPFAM" id="SSF51735">
    <property type="entry name" value="NAD(P)-binding Rossmann-fold domains"/>
    <property type="match status" value="1"/>
</dbReference>
<comment type="catalytic activity">
    <reaction evidence="5 7">
        <text>L-proline + NADP(+) = (S)-1-pyrroline-5-carboxylate + NADPH + 2 H(+)</text>
        <dbReference type="Rhea" id="RHEA:14109"/>
        <dbReference type="ChEBI" id="CHEBI:15378"/>
        <dbReference type="ChEBI" id="CHEBI:17388"/>
        <dbReference type="ChEBI" id="CHEBI:57783"/>
        <dbReference type="ChEBI" id="CHEBI:58349"/>
        <dbReference type="ChEBI" id="CHEBI:60039"/>
        <dbReference type="EC" id="1.5.1.2"/>
    </reaction>
</comment>
<name>A0ABN0DT20_9FIRM</name>
<dbReference type="PROSITE" id="PS00521">
    <property type="entry name" value="P5CR"/>
    <property type="match status" value="1"/>
</dbReference>
<sequence length="270" mass="27320">MSDAMQIGVIGGGAMAEAMIAGLTAQETIPSPHIHVSEHKAARCDVLTAVYGVHAQVGAEDFLPHIAVLILAVKPSAAAEAMQETAPLLHEGALVLSIVTGLPIAQIEAAYPGHPVIRAMPNTPLAVGAGMSAFACGMHAGAEERAYAARILGASGRIVEVREHDLDAVTGISGSGPAYVFLMIEALAEGGVAAGLGRETATMLAAQTMLGAAQMALAAKSSPADLRAAVTSPAGTTAAGLRILEREGVRSALIEAVLAAAERSRELGKN</sequence>
<dbReference type="SUPFAM" id="SSF48179">
    <property type="entry name" value="6-phosphogluconate dehydrogenase C-terminal domain-like"/>
    <property type="match status" value="1"/>
</dbReference>
<keyword evidence="5" id="KW-0963">Cytoplasm</keyword>
<evidence type="ECO:0000256" key="2">
    <source>
        <dbReference type="ARBA" id="ARBA00022650"/>
    </source>
</evidence>
<feature type="domain" description="Pyrroline-5-carboxylate reductase catalytic N-terminal" evidence="8">
    <location>
        <begin position="6"/>
        <end position="100"/>
    </location>
</feature>
<dbReference type="Pfam" id="PF03807">
    <property type="entry name" value="F420_oxidored"/>
    <property type="match status" value="1"/>
</dbReference>
<dbReference type="Gene3D" id="1.10.3730.10">
    <property type="entry name" value="ProC C-terminal domain-like"/>
    <property type="match status" value="1"/>
</dbReference>
<keyword evidence="11" id="KW-1185">Reference proteome</keyword>
<comment type="pathway">
    <text evidence="5 7">Amino-acid biosynthesis; L-proline biosynthesis; L-proline from L-glutamate 5-semialdehyde: step 1/1.</text>
</comment>
<evidence type="ECO:0000256" key="6">
    <source>
        <dbReference type="NCBIfam" id="TIGR00112"/>
    </source>
</evidence>
<comment type="subcellular location">
    <subcellularLocation>
        <location evidence="5">Cytoplasm</location>
    </subcellularLocation>
</comment>
<comment type="caution">
    <text evidence="10">The sequence shown here is derived from an EMBL/GenBank/DDBJ whole genome shotgun (WGS) entry which is preliminary data.</text>
</comment>
<feature type="domain" description="Pyrroline-5-carboxylate reductase dimerisation" evidence="9">
    <location>
        <begin position="163"/>
        <end position="267"/>
    </location>
</feature>
<dbReference type="EC" id="1.5.1.2" evidence="5 6"/>
<comment type="catalytic activity">
    <reaction evidence="5">
        <text>L-proline + NAD(+) = (S)-1-pyrroline-5-carboxylate + NADH + 2 H(+)</text>
        <dbReference type="Rhea" id="RHEA:14105"/>
        <dbReference type="ChEBI" id="CHEBI:15378"/>
        <dbReference type="ChEBI" id="CHEBI:17388"/>
        <dbReference type="ChEBI" id="CHEBI:57540"/>
        <dbReference type="ChEBI" id="CHEBI:57945"/>
        <dbReference type="ChEBI" id="CHEBI:60039"/>
        <dbReference type="EC" id="1.5.1.2"/>
    </reaction>
</comment>